<dbReference type="InterPro" id="IPR038177">
    <property type="entry name" value="IAT_beta_sf"/>
</dbReference>
<dbReference type="AlphaFoldDB" id="A0A370CIY5"/>
<evidence type="ECO:0000256" key="2">
    <source>
        <dbReference type="SAM" id="SignalP"/>
    </source>
</evidence>
<protein>
    <recommendedName>
        <fullName evidence="3">Inverse autotransporter beta-domain domain-containing protein</fullName>
    </recommendedName>
</protein>
<keyword evidence="2" id="KW-0732">Signal</keyword>
<feature type="compositionally biased region" description="Polar residues" evidence="1">
    <location>
        <begin position="299"/>
        <end position="310"/>
    </location>
</feature>
<feature type="region of interest" description="Disordered" evidence="1">
    <location>
        <begin position="299"/>
        <end position="322"/>
    </location>
</feature>
<feature type="chain" id="PRO_5017060004" description="Inverse autotransporter beta-domain domain-containing protein" evidence="2">
    <location>
        <begin position="30"/>
        <end position="644"/>
    </location>
</feature>
<organism evidence="4 5">
    <name type="scientific">Candidatus Aquirickettsiella gammari</name>
    <dbReference type="NCBI Taxonomy" id="2016198"/>
    <lineage>
        <taxon>Bacteria</taxon>
        <taxon>Pseudomonadati</taxon>
        <taxon>Pseudomonadota</taxon>
        <taxon>Gammaproteobacteria</taxon>
        <taxon>Legionellales</taxon>
        <taxon>Coxiellaceae</taxon>
        <taxon>Candidatus Aquirickettsiella</taxon>
    </lineage>
</organism>
<comment type="caution">
    <text evidence="4">The sequence shown here is derived from an EMBL/GenBank/DDBJ whole genome shotgun (WGS) entry which is preliminary data.</text>
</comment>
<sequence length="644" mass="66904">MSKEKQIFKLKLLPLALLSCCAWSASALAGGYLPPRLSVDANAGGSATVGQADLLLSLKGDERRNLYLDPQAAYGTDEQWYADLGLGYRWIQNDAAILGGYVFASRSQVANQSSFWIANPGVEAMGGRWDARINGYIPVGGRSDDLGIVQFNRSSRFVFSGHTRRLVTSYLMGDETQQIGDGVDAKVGYQVFRNVPLKAYLGGYFFNIPNADNVRGGAAGVEYWFDQHVKTFVNYTYDNLQHSTVVGGLAVSFGGVNESRADPSLSERLTDPVERYLANLGHGSGIPSDTELTNLQTGRRSVLSNQSINNLPDGDSSETETSSVAFFSQTGTPNNGGVGLSMANCNFENPCGPTDFSQTGVNTLNSLLPNTVMFFNGGTYPARNGSSALTLNNGQGVFGMNANYSAAASGAARPQFNGAFLLAGNNTLDSLILNNSLGASTIAIGSNGGRNLVINNVNIGSAATPYGMAMNLNGASATLTGSVVNTSASVTPSLPGAPNSGILLSTFSSLVVQSSTINLVSSNASIEGITVLNAALLQFNNSQLNVTETLAGGGSSVSGIGAQNDSTVVINDSGIALSATVPSTSGTTIPGSVIGFFTSPNLPSFITMNSGTLTLDVTVPRVTTSVGAGIVFNAVTCLINGIAC</sequence>
<gene>
    <name evidence="4" type="ORF">CFE62_001430</name>
</gene>
<reference evidence="4 5" key="2">
    <citation type="journal article" date="2018" name="J. Invertebr. Pathol.">
        <title>'Candidatus Aquirickettsiella gammari' (Gammaproteobacteria: Legionellales: Coxiellaceae): A bacterial pathogen of the freshwater crustacean Gammarus fossarum (Malacostraca: Amphipoda).</title>
        <authorList>
            <person name="Bojko J."/>
            <person name="Dunn A.M."/>
            <person name="Stebbing P.D."/>
            <person name="van Aerle R."/>
            <person name="Bacela-Spychalska K."/>
            <person name="Bean T.P."/>
            <person name="Urrutia A."/>
            <person name="Stentiford G.D."/>
        </authorList>
    </citation>
    <scope>NUCLEOTIDE SEQUENCE [LARGE SCALE GENOMIC DNA]</scope>
    <source>
        <strain evidence="4">RA15029</strain>
    </source>
</reference>
<dbReference type="EMBL" id="NMOS02000003">
    <property type="protein sequence ID" value="RDH40821.1"/>
    <property type="molecule type" value="Genomic_DNA"/>
</dbReference>
<evidence type="ECO:0000313" key="5">
    <source>
        <dbReference type="Proteomes" id="UP000226429"/>
    </source>
</evidence>
<dbReference type="InterPro" id="IPR024519">
    <property type="entry name" value="IAT_beta"/>
</dbReference>
<dbReference type="Gene3D" id="2.40.160.160">
    <property type="entry name" value="Inverse autotransporter, beta-domain"/>
    <property type="match status" value="1"/>
</dbReference>
<evidence type="ECO:0000256" key="1">
    <source>
        <dbReference type="SAM" id="MobiDB-lite"/>
    </source>
</evidence>
<keyword evidence="5" id="KW-1185">Reference proteome</keyword>
<proteinExistence type="predicted"/>
<dbReference type="Proteomes" id="UP000226429">
    <property type="component" value="Unassembled WGS sequence"/>
</dbReference>
<accession>A0A370CIY5</accession>
<evidence type="ECO:0000259" key="3">
    <source>
        <dbReference type="Pfam" id="PF11924"/>
    </source>
</evidence>
<feature type="domain" description="Inverse autotransporter beta-domain" evidence="3">
    <location>
        <begin position="37"/>
        <end position="142"/>
    </location>
</feature>
<evidence type="ECO:0000313" key="4">
    <source>
        <dbReference type="EMBL" id="RDH40821.1"/>
    </source>
</evidence>
<feature type="signal peptide" evidence="2">
    <location>
        <begin position="1"/>
        <end position="29"/>
    </location>
</feature>
<name>A0A370CIY5_9COXI</name>
<reference evidence="4 5" key="1">
    <citation type="journal article" date="2017" name="Int. J. Syst. Evol. Microbiol.">
        <title>Aquarickettsiella crustaci n. gen. n. sp. (Gammaproteobacteria: Legionellales: Coxiellaceae); a bacterial pathogen of the freshwater crustacean: Gammarus fossarum (Malacostraca: Amphipoda).</title>
        <authorList>
            <person name="Bojko J."/>
            <person name="Dunn A.M."/>
            <person name="Stebbing P.D."/>
            <person name="Van Aerle R."/>
            <person name="Bacela-Spychalska K."/>
            <person name="Bean T.P."/>
            <person name="Stentiford G.D."/>
        </authorList>
    </citation>
    <scope>NUCLEOTIDE SEQUENCE [LARGE SCALE GENOMIC DNA]</scope>
    <source>
        <strain evidence="4">RA15029</strain>
    </source>
</reference>
<dbReference type="Pfam" id="PF11924">
    <property type="entry name" value="IAT_beta"/>
    <property type="match status" value="1"/>
</dbReference>